<dbReference type="Gene3D" id="3.30.460.10">
    <property type="entry name" value="Beta Polymerase, domain 2"/>
    <property type="match status" value="1"/>
</dbReference>
<dbReference type="KEGG" id="spoa:EQM13_10030"/>
<dbReference type="EMBL" id="CP035282">
    <property type="protein sequence ID" value="QAT61908.1"/>
    <property type="molecule type" value="Genomic_DNA"/>
</dbReference>
<dbReference type="PANTHER" id="PTHR34822">
    <property type="entry name" value="GRPB DOMAIN PROTEIN (AFU_ORTHOLOGUE AFUA_1G01530)"/>
    <property type="match status" value="1"/>
</dbReference>
<accession>A0A410QDK3</accession>
<dbReference type="OrthoDB" id="9799092at2"/>
<dbReference type="Pfam" id="PF04229">
    <property type="entry name" value="GrpB"/>
    <property type="match status" value="1"/>
</dbReference>
<organism evidence="1 2">
    <name type="scientific">Acidilutibacter cellobiosedens</name>
    <dbReference type="NCBI Taxonomy" id="2507161"/>
    <lineage>
        <taxon>Bacteria</taxon>
        <taxon>Bacillati</taxon>
        <taxon>Bacillota</taxon>
        <taxon>Tissierellia</taxon>
        <taxon>Tissierellales</taxon>
        <taxon>Acidilutibacteraceae</taxon>
        <taxon>Acidilutibacter</taxon>
    </lineage>
</organism>
<reference evidence="2" key="1">
    <citation type="submission" date="2019-01" db="EMBL/GenBank/DDBJ databases">
        <title>Draft genomes of a novel of Sporanaerobacter strains.</title>
        <authorList>
            <person name="Ma S."/>
        </authorList>
    </citation>
    <scope>NUCLEOTIDE SEQUENCE [LARGE SCALE GENOMIC DNA]</scope>
    <source>
        <strain evidence="2">NJN-17</strain>
    </source>
</reference>
<evidence type="ECO:0000313" key="1">
    <source>
        <dbReference type="EMBL" id="QAT61908.1"/>
    </source>
</evidence>
<dbReference type="Proteomes" id="UP000287969">
    <property type="component" value="Chromosome"/>
</dbReference>
<dbReference type="PANTHER" id="PTHR34822:SF1">
    <property type="entry name" value="GRPB FAMILY PROTEIN"/>
    <property type="match status" value="1"/>
</dbReference>
<dbReference type="InterPro" id="IPR007344">
    <property type="entry name" value="GrpB/CoaE"/>
</dbReference>
<dbReference type="SUPFAM" id="SSF81301">
    <property type="entry name" value="Nucleotidyltransferase"/>
    <property type="match status" value="1"/>
</dbReference>
<dbReference type="AlphaFoldDB" id="A0A410QDK3"/>
<proteinExistence type="predicted"/>
<sequence>MSEASNRDKYMEQVTVGKLELHNAEITLNEYDTNWPVLFEREADRIRKALGSKAKLIEHVGSTSVPGLCAKPIIDILLVVEDSADEPSYIPDLEAAGYILRIREPDWYQHRLFKGPDTDINLHVFSEGVSEIERMLRFRDWLRNHESDRQLYAETKRRLAKRKWKYIQNYADAKTEVVQEIMKRACPDSRNVRN</sequence>
<keyword evidence="2" id="KW-1185">Reference proteome</keyword>
<dbReference type="RefSeq" id="WP_128752575.1">
    <property type="nucleotide sequence ID" value="NZ_CP035282.1"/>
</dbReference>
<gene>
    <name evidence="1" type="ORF">EQM13_10030</name>
</gene>
<evidence type="ECO:0000313" key="2">
    <source>
        <dbReference type="Proteomes" id="UP000287969"/>
    </source>
</evidence>
<protein>
    <submittedName>
        <fullName evidence="1">GrpB family protein</fullName>
    </submittedName>
</protein>
<name>A0A410QDK3_9FIRM</name>
<dbReference type="InterPro" id="IPR043519">
    <property type="entry name" value="NT_sf"/>
</dbReference>